<comment type="caution">
    <text evidence="5">The sequence shown here is derived from an EMBL/GenBank/DDBJ whole genome shotgun (WGS) entry which is preliminary data.</text>
</comment>
<dbReference type="InterPro" id="IPR007310">
    <property type="entry name" value="Aerobactin_biosyn_IucA/IucC_N"/>
</dbReference>
<comment type="similarity">
    <text evidence="2">Belongs to the IucA/IucC family.</text>
</comment>
<dbReference type="EMBL" id="BAAANN010000003">
    <property type="protein sequence ID" value="GAA1945059.1"/>
    <property type="molecule type" value="Genomic_DNA"/>
</dbReference>
<evidence type="ECO:0000313" key="6">
    <source>
        <dbReference type="Proteomes" id="UP001501116"/>
    </source>
</evidence>
<evidence type="ECO:0000259" key="3">
    <source>
        <dbReference type="Pfam" id="PF04183"/>
    </source>
</evidence>
<reference evidence="5 6" key="1">
    <citation type="journal article" date="2019" name="Int. J. Syst. Evol. Microbiol.">
        <title>The Global Catalogue of Microorganisms (GCM) 10K type strain sequencing project: providing services to taxonomists for standard genome sequencing and annotation.</title>
        <authorList>
            <consortium name="The Broad Institute Genomics Platform"/>
            <consortium name="The Broad Institute Genome Sequencing Center for Infectious Disease"/>
            <person name="Wu L."/>
            <person name="Ma J."/>
        </authorList>
    </citation>
    <scope>NUCLEOTIDE SEQUENCE [LARGE SCALE GENOMIC DNA]</scope>
    <source>
        <strain evidence="5 6">JCM 14545</strain>
    </source>
</reference>
<protein>
    <submittedName>
        <fullName evidence="5">IucA/IucC family protein</fullName>
    </submittedName>
</protein>
<proteinExistence type="inferred from homology"/>
<evidence type="ECO:0000256" key="2">
    <source>
        <dbReference type="ARBA" id="ARBA00007832"/>
    </source>
</evidence>
<evidence type="ECO:0000256" key="1">
    <source>
        <dbReference type="ARBA" id="ARBA00004924"/>
    </source>
</evidence>
<gene>
    <name evidence="5" type="ORF">GCM10009754_11090</name>
</gene>
<dbReference type="PANTHER" id="PTHR34384:SF6">
    <property type="entry name" value="STAPHYLOFERRIN B SYNTHASE"/>
    <property type="match status" value="1"/>
</dbReference>
<sequence length="610" mass="66735">MTSNLTGTAEDAIGSAEAWRAAGSLVVHKMLGELSYERLLEPEAAGEPGGDGHRPWRLTLPGDVRYEFRARRGAFDSWCVAAGSATRAAGDNAPESAEDPRALLVDARAVLGLGGLRLADVLAELTATVTNEATRIAAAPTAARLSTMDYNLADGYLTGHPRLVLNKGRIGFSAADRERYSPEAGADVVLRWFAVHRDHAQFRCVDGLSAEELLADELDDEQRAEFTEVISDAGADPAEYLLVPVHPWQADEIVGTLYAGELATGALIDLGPGWDHYRPHQTVRTLANVGRPQRRDVKTAVSVRNTLVYRGLNSAATLAGPAITAWLKAIDAADPVLSKEYRFELLGEVASVSVRHPVFGALEELPYRFHETLGALWREPLLARIADGEQALSFAALPYRGPDGESVLAELIGRSGLGAEDWCGRVVDLLLTPLLRWLLRYGVGFCPHGQNLVLVVDSSGVPLRVAIKDFAQGVDLLDEDLDCYWSMAPEASAEMLRWPAHLLAQSLFSSVFSGQLRFWAEILLDDLGLPRGRFWALVREVVTRFRDENQDLSARFDACRLFAPEVERVTLNREHLAGKGFDKVERDDEFDVRWGTVPNPLHAPDPGGAW</sequence>
<dbReference type="Pfam" id="PF04183">
    <property type="entry name" value="IucA_IucC"/>
    <property type="match status" value="1"/>
</dbReference>
<accession>A0ABN2Q5W0</accession>
<dbReference type="InterPro" id="IPR022770">
    <property type="entry name" value="IucA/IucC-like_C"/>
</dbReference>
<feature type="domain" description="Aerobactin siderophore biosynthesis IucA/IucC-like C-terminal" evidence="4">
    <location>
        <begin position="421"/>
        <end position="577"/>
    </location>
</feature>
<dbReference type="Gene3D" id="3.30.310.280">
    <property type="match status" value="1"/>
</dbReference>
<evidence type="ECO:0000259" key="4">
    <source>
        <dbReference type="Pfam" id="PF06276"/>
    </source>
</evidence>
<dbReference type="InterPro" id="IPR037455">
    <property type="entry name" value="LucA/IucC-like"/>
</dbReference>
<dbReference type="Proteomes" id="UP001501116">
    <property type="component" value="Unassembled WGS sequence"/>
</dbReference>
<evidence type="ECO:0000313" key="5">
    <source>
        <dbReference type="EMBL" id="GAA1945059.1"/>
    </source>
</evidence>
<comment type="pathway">
    <text evidence="1">Siderophore biosynthesis.</text>
</comment>
<keyword evidence="6" id="KW-1185">Reference proteome</keyword>
<name>A0ABN2Q5W0_9PSEU</name>
<dbReference type="Gene3D" id="6.10.250.3370">
    <property type="match status" value="1"/>
</dbReference>
<dbReference type="Gene3D" id="1.10.510.40">
    <property type="match status" value="1"/>
</dbReference>
<dbReference type="Pfam" id="PF06276">
    <property type="entry name" value="FhuF"/>
    <property type="match status" value="1"/>
</dbReference>
<organism evidence="5 6">
    <name type="scientific">Amycolatopsis minnesotensis</name>
    <dbReference type="NCBI Taxonomy" id="337894"/>
    <lineage>
        <taxon>Bacteria</taxon>
        <taxon>Bacillati</taxon>
        <taxon>Actinomycetota</taxon>
        <taxon>Actinomycetes</taxon>
        <taxon>Pseudonocardiales</taxon>
        <taxon>Pseudonocardiaceae</taxon>
        <taxon>Amycolatopsis</taxon>
    </lineage>
</organism>
<feature type="domain" description="Aerobactin siderophore biosynthesis IucA/IucC N-terminal" evidence="3">
    <location>
        <begin position="155"/>
        <end position="397"/>
    </location>
</feature>
<dbReference type="PANTHER" id="PTHR34384">
    <property type="entry name" value="L-2,3-DIAMINOPROPANOATE--CITRATE LIGASE"/>
    <property type="match status" value="1"/>
</dbReference>